<dbReference type="SUPFAM" id="SSF81383">
    <property type="entry name" value="F-box domain"/>
    <property type="match status" value="1"/>
</dbReference>
<evidence type="ECO:0000313" key="3">
    <source>
        <dbReference type="Proteomes" id="UP001213000"/>
    </source>
</evidence>
<comment type="caution">
    <text evidence="2">The sequence shown here is derived from an EMBL/GenBank/DDBJ whole genome shotgun (WGS) entry which is preliminary data.</text>
</comment>
<name>A0AAD5W0K0_9AGAR</name>
<sequence>MTAAPFKPVTKFSLISSDILIEILQYIVNKPLDPLANEAPPQLHICQVCRQWKDLVLSSPSLWTNLYLSPRCTFGIQQYLERSMQSFIKISIAFPDSLPTSKFIQQLETLLPPHLERIRELSIHLCDCHTVDVFSTIGIFSHTTMPHLAVFEILEVSDPLGYYMKRGITRAIPKANLPWSRNLHRLCVPGYWLHMAVTGLRPKLTSLEIDDSMLAKRSFKAMLENMPALTSLILHDQNNVKHSLVDLSDAESPLQINIPSLRLLRFHEYDHLGPDSGGVCHCLVKTVVAPNLETLEICLEHQQAANPDDDFDWDKFYLGSERSGPDVLPTACIFDEMSLLYWNGPSSQLKKLRLENVPCPQELIKLVTAPIDIEYVYSHELPNSAENIINLPTLVPTSVKSVTLDLSLSPMECDESRVFWPGLGPASEVLQRLSQTTAITSHDASSLIPPVKVYLSKTIPQKSLAVPQHISIRNGSTKTSSEGVGTCDDLGYLARRRYWMVRDDLKTFHRYYQHQIADPPTARVIKKDMEVEFSDALIDSDDDHIWNNAE</sequence>
<dbReference type="EMBL" id="JANIEX010000095">
    <property type="protein sequence ID" value="KAJ3573664.1"/>
    <property type="molecule type" value="Genomic_DNA"/>
</dbReference>
<dbReference type="AlphaFoldDB" id="A0AAD5W0K0"/>
<evidence type="ECO:0000259" key="1">
    <source>
        <dbReference type="Pfam" id="PF12937"/>
    </source>
</evidence>
<accession>A0AAD5W0K0</accession>
<dbReference type="InterPro" id="IPR032675">
    <property type="entry name" value="LRR_dom_sf"/>
</dbReference>
<dbReference type="SUPFAM" id="SSF52047">
    <property type="entry name" value="RNI-like"/>
    <property type="match status" value="1"/>
</dbReference>
<protein>
    <recommendedName>
        <fullName evidence="1">F-box domain-containing protein</fullName>
    </recommendedName>
</protein>
<organism evidence="2 3">
    <name type="scientific">Leucocoprinus birnbaumii</name>
    <dbReference type="NCBI Taxonomy" id="56174"/>
    <lineage>
        <taxon>Eukaryota</taxon>
        <taxon>Fungi</taxon>
        <taxon>Dikarya</taxon>
        <taxon>Basidiomycota</taxon>
        <taxon>Agaricomycotina</taxon>
        <taxon>Agaricomycetes</taxon>
        <taxon>Agaricomycetidae</taxon>
        <taxon>Agaricales</taxon>
        <taxon>Agaricineae</taxon>
        <taxon>Agaricaceae</taxon>
        <taxon>Leucocoprinus</taxon>
    </lineage>
</organism>
<dbReference type="InterPro" id="IPR001810">
    <property type="entry name" value="F-box_dom"/>
</dbReference>
<dbReference type="Proteomes" id="UP001213000">
    <property type="component" value="Unassembled WGS sequence"/>
</dbReference>
<dbReference type="Pfam" id="PF12937">
    <property type="entry name" value="F-box-like"/>
    <property type="match status" value="1"/>
</dbReference>
<reference evidence="2" key="1">
    <citation type="submission" date="2022-07" db="EMBL/GenBank/DDBJ databases">
        <title>Genome Sequence of Leucocoprinus birnbaumii.</title>
        <authorList>
            <person name="Buettner E."/>
        </authorList>
    </citation>
    <scope>NUCLEOTIDE SEQUENCE</scope>
    <source>
        <strain evidence="2">VT141</strain>
    </source>
</reference>
<dbReference type="Gene3D" id="3.80.10.10">
    <property type="entry name" value="Ribonuclease Inhibitor"/>
    <property type="match status" value="1"/>
</dbReference>
<evidence type="ECO:0000313" key="2">
    <source>
        <dbReference type="EMBL" id="KAJ3573664.1"/>
    </source>
</evidence>
<keyword evidence="3" id="KW-1185">Reference proteome</keyword>
<gene>
    <name evidence="2" type="ORF">NP233_g2287</name>
</gene>
<proteinExistence type="predicted"/>
<dbReference type="InterPro" id="IPR036047">
    <property type="entry name" value="F-box-like_dom_sf"/>
</dbReference>
<feature type="domain" description="F-box" evidence="1">
    <location>
        <begin position="18"/>
        <end position="68"/>
    </location>
</feature>